<reference evidence="3" key="1">
    <citation type="submission" date="2021-01" db="EMBL/GenBank/DDBJ databases">
        <title>Modified the classification status of verrucomicrobia.</title>
        <authorList>
            <person name="Feng X."/>
        </authorList>
    </citation>
    <scope>NUCLEOTIDE SEQUENCE</scope>
    <source>
        <strain evidence="3">KCTC 12986</strain>
    </source>
</reference>
<dbReference type="Pfam" id="PF06325">
    <property type="entry name" value="PrmA"/>
    <property type="match status" value="1"/>
</dbReference>
<proteinExistence type="predicted"/>
<keyword evidence="3" id="KW-0689">Ribosomal protein</keyword>
<gene>
    <name evidence="3" type="ORF">JIN78_07295</name>
</gene>
<dbReference type="PANTHER" id="PTHR43648:SF1">
    <property type="entry name" value="ELECTRON TRANSFER FLAVOPROTEIN BETA SUBUNIT LYSINE METHYLTRANSFERASE"/>
    <property type="match status" value="1"/>
</dbReference>
<dbReference type="InterPro" id="IPR029063">
    <property type="entry name" value="SAM-dependent_MTases_sf"/>
</dbReference>
<dbReference type="PANTHER" id="PTHR43648">
    <property type="entry name" value="ELECTRON TRANSFER FLAVOPROTEIN BETA SUBUNIT LYSINE METHYLTRANSFERASE"/>
    <property type="match status" value="1"/>
</dbReference>
<evidence type="ECO:0000313" key="4">
    <source>
        <dbReference type="Proteomes" id="UP000604083"/>
    </source>
</evidence>
<keyword evidence="3" id="KW-0687">Ribonucleoprotein</keyword>
<dbReference type="CDD" id="cd02440">
    <property type="entry name" value="AdoMet_MTases"/>
    <property type="match status" value="1"/>
</dbReference>
<dbReference type="GO" id="GO:0005840">
    <property type="term" value="C:ribosome"/>
    <property type="evidence" value="ECO:0007669"/>
    <property type="project" value="UniProtKB-KW"/>
</dbReference>
<evidence type="ECO:0000256" key="1">
    <source>
        <dbReference type="ARBA" id="ARBA00022603"/>
    </source>
</evidence>
<comment type="caution">
    <text evidence="3">The sequence shown here is derived from an EMBL/GenBank/DDBJ whole genome shotgun (WGS) entry which is preliminary data.</text>
</comment>
<dbReference type="GO" id="GO:0032259">
    <property type="term" value="P:methylation"/>
    <property type="evidence" value="ECO:0007669"/>
    <property type="project" value="UniProtKB-KW"/>
</dbReference>
<dbReference type="InterPro" id="IPR050078">
    <property type="entry name" value="Ribosomal_L11_MeTrfase_PrmA"/>
</dbReference>
<dbReference type="GO" id="GO:0008276">
    <property type="term" value="F:protein methyltransferase activity"/>
    <property type="evidence" value="ECO:0007669"/>
    <property type="project" value="TreeGrafter"/>
</dbReference>
<dbReference type="Gene3D" id="3.40.50.150">
    <property type="entry name" value="Vaccinia Virus protein VP39"/>
    <property type="match status" value="1"/>
</dbReference>
<dbReference type="AlphaFoldDB" id="A0A934RRT8"/>
<evidence type="ECO:0000313" key="3">
    <source>
        <dbReference type="EMBL" id="MBK1833859.1"/>
    </source>
</evidence>
<accession>A0A934RRT8</accession>
<dbReference type="EMBL" id="JAENIO010000014">
    <property type="protein sequence ID" value="MBK1833859.1"/>
    <property type="molecule type" value="Genomic_DNA"/>
</dbReference>
<keyword evidence="1 3" id="KW-0489">Methyltransferase</keyword>
<name>A0A934RRT8_9BACT</name>
<keyword evidence="2" id="KW-0808">Transferase</keyword>
<dbReference type="SUPFAM" id="SSF53335">
    <property type="entry name" value="S-adenosyl-L-methionine-dependent methyltransferases"/>
    <property type="match status" value="1"/>
</dbReference>
<dbReference type="Proteomes" id="UP000604083">
    <property type="component" value="Unassembled WGS sequence"/>
</dbReference>
<keyword evidence="4" id="KW-1185">Reference proteome</keyword>
<evidence type="ECO:0000256" key="2">
    <source>
        <dbReference type="ARBA" id="ARBA00022679"/>
    </source>
</evidence>
<protein>
    <submittedName>
        <fullName evidence="3">50S ribosomal protein L11 methyltransferase</fullName>
    </submittedName>
</protein>
<organism evidence="3 4">
    <name type="scientific">Roseibacillus ishigakijimensis</name>
    <dbReference type="NCBI Taxonomy" id="454146"/>
    <lineage>
        <taxon>Bacteria</taxon>
        <taxon>Pseudomonadati</taxon>
        <taxon>Verrucomicrobiota</taxon>
        <taxon>Verrucomicrobiia</taxon>
        <taxon>Verrucomicrobiales</taxon>
        <taxon>Verrucomicrobiaceae</taxon>
        <taxon>Roseibacillus</taxon>
    </lineage>
</organism>
<sequence>MWVWSKLSAVKWMDAWEERFYGNQNAVITLLKGGANLRIEVYNESEEEAETLRDYWGGSVRKIVKEDWVAKSAVVKPPLKIRNELVVTMEGDGPALEKLREEYGDRHVISVPPEMAFGTGDHPTTATCLRLLVDEARQRRGTSWDFLDLGSGSGLLAIAARHLGAERIAAMDYDETAVGVARRNCERNGLSLEDGRAVMEVGDIFEWEPAGRFEVAVANVFSDVLIAAMPRMVPWVKPQGVLIVSGILNEQWPAVREAGEREGLVFAEPLPRGKWTTARGVRVG</sequence>